<reference evidence="1" key="1">
    <citation type="submission" date="2023-03" db="EMBL/GenBank/DDBJ databases">
        <title>Chromosome-level genomes of two armyworms, Mythimna separata and Mythimna loreyi, provide insights into the biosynthesis and reception of sex pheromones.</title>
        <authorList>
            <person name="Zhao H."/>
        </authorList>
    </citation>
    <scope>NUCLEOTIDE SEQUENCE</scope>
    <source>
        <strain evidence="1">BeijingLab</strain>
    </source>
</reference>
<evidence type="ECO:0000313" key="1">
    <source>
        <dbReference type="EMBL" id="KAJ8732057.1"/>
    </source>
</evidence>
<name>A0ACC2R3F2_9NEOP</name>
<proteinExistence type="predicted"/>
<evidence type="ECO:0000313" key="2">
    <source>
        <dbReference type="Proteomes" id="UP001231649"/>
    </source>
</evidence>
<dbReference type="EMBL" id="CM056782">
    <property type="protein sequence ID" value="KAJ8732057.1"/>
    <property type="molecule type" value="Genomic_DNA"/>
</dbReference>
<dbReference type="Proteomes" id="UP001231649">
    <property type="component" value="Chromosome 6"/>
</dbReference>
<sequence>MKFLVLALCVCAASAATFPQRSYGAGGYKPFQGFKNTPVAPAVTAAKTVASAAVPVAAQAAAVAASPFVAAAAVTADAASTTYQAAKQVVNKAYGSDAEVEILRSESEVNADGYNYGYETANGISSQVTGQYKKIGEEGAVVSQGSFRYYSPDGTPVEVTFVADENGYQPQSSVLPVGPAIPDAILRSLAYIAEKTKDSVQKY</sequence>
<comment type="caution">
    <text evidence="1">The sequence shown here is derived from an EMBL/GenBank/DDBJ whole genome shotgun (WGS) entry which is preliminary data.</text>
</comment>
<keyword evidence="2" id="KW-1185">Reference proteome</keyword>
<accession>A0ACC2R3F2</accession>
<gene>
    <name evidence="1" type="ORF">PYW08_014787</name>
</gene>
<organism evidence="1 2">
    <name type="scientific">Mythimna loreyi</name>
    <dbReference type="NCBI Taxonomy" id="667449"/>
    <lineage>
        <taxon>Eukaryota</taxon>
        <taxon>Metazoa</taxon>
        <taxon>Ecdysozoa</taxon>
        <taxon>Arthropoda</taxon>
        <taxon>Hexapoda</taxon>
        <taxon>Insecta</taxon>
        <taxon>Pterygota</taxon>
        <taxon>Neoptera</taxon>
        <taxon>Endopterygota</taxon>
        <taxon>Lepidoptera</taxon>
        <taxon>Glossata</taxon>
        <taxon>Ditrysia</taxon>
        <taxon>Noctuoidea</taxon>
        <taxon>Noctuidae</taxon>
        <taxon>Noctuinae</taxon>
        <taxon>Hadenini</taxon>
        <taxon>Mythimna</taxon>
    </lineage>
</organism>
<protein>
    <submittedName>
        <fullName evidence="1">Uncharacterized protein</fullName>
    </submittedName>
</protein>